<feature type="transmembrane region" description="Helical" evidence="7">
    <location>
        <begin position="51"/>
        <end position="69"/>
    </location>
</feature>
<dbReference type="PANTHER" id="PTHR43791">
    <property type="entry name" value="PERMEASE-RELATED"/>
    <property type="match status" value="1"/>
</dbReference>
<keyword evidence="2" id="KW-0813">Transport</keyword>
<feature type="compositionally biased region" description="Basic and acidic residues" evidence="6">
    <location>
        <begin position="9"/>
        <end position="18"/>
    </location>
</feature>
<dbReference type="InterPro" id="IPR020846">
    <property type="entry name" value="MFS_dom"/>
</dbReference>
<evidence type="ECO:0000256" key="5">
    <source>
        <dbReference type="ARBA" id="ARBA00023136"/>
    </source>
</evidence>
<feature type="transmembrane region" description="Helical" evidence="7">
    <location>
        <begin position="89"/>
        <end position="106"/>
    </location>
</feature>
<comment type="caution">
    <text evidence="9">The sequence shown here is derived from an EMBL/GenBank/DDBJ whole genome shotgun (WGS) entry which is preliminary data.</text>
</comment>
<evidence type="ECO:0000256" key="6">
    <source>
        <dbReference type="SAM" id="MobiDB-lite"/>
    </source>
</evidence>
<dbReference type="Proteomes" id="UP001274830">
    <property type="component" value="Unassembled WGS sequence"/>
</dbReference>
<name>A0AAE0TPC9_9PEZI</name>
<dbReference type="Gene3D" id="1.20.1250.20">
    <property type="entry name" value="MFS general substrate transporter like domains"/>
    <property type="match status" value="2"/>
</dbReference>
<evidence type="ECO:0000256" key="3">
    <source>
        <dbReference type="ARBA" id="ARBA00022692"/>
    </source>
</evidence>
<feature type="domain" description="Major facilitator superfamily (MFS) profile" evidence="8">
    <location>
        <begin position="53"/>
        <end position="471"/>
    </location>
</feature>
<feature type="transmembrane region" description="Helical" evidence="7">
    <location>
        <begin position="378"/>
        <end position="398"/>
    </location>
</feature>
<evidence type="ECO:0000313" key="10">
    <source>
        <dbReference type="Proteomes" id="UP001274830"/>
    </source>
</evidence>
<feature type="transmembrane region" description="Helical" evidence="7">
    <location>
        <begin position="179"/>
        <end position="200"/>
    </location>
</feature>
<evidence type="ECO:0000256" key="7">
    <source>
        <dbReference type="SAM" id="Phobius"/>
    </source>
</evidence>
<feature type="compositionally biased region" description="Polar residues" evidence="6">
    <location>
        <begin position="19"/>
        <end position="34"/>
    </location>
</feature>
<keyword evidence="5 7" id="KW-0472">Membrane</keyword>
<proteinExistence type="predicted"/>
<dbReference type="Pfam" id="PF07690">
    <property type="entry name" value="MFS_1"/>
    <property type="match status" value="1"/>
</dbReference>
<protein>
    <recommendedName>
        <fullName evidence="8">Major facilitator superfamily (MFS) profile domain-containing protein</fullName>
    </recommendedName>
</protein>
<gene>
    <name evidence="9" type="ORF">LTR78_009490</name>
</gene>
<feature type="transmembrane region" description="Helical" evidence="7">
    <location>
        <begin position="438"/>
        <end position="462"/>
    </location>
</feature>
<comment type="subcellular location">
    <subcellularLocation>
        <location evidence="1">Membrane</location>
        <topology evidence="1">Multi-pass membrane protein</topology>
    </subcellularLocation>
</comment>
<dbReference type="PROSITE" id="PS50850">
    <property type="entry name" value="MFS"/>
    <property type="match status" value="1"/>
</dbReference>
<feature type="transmembrane region" description="Helical" evidence="7">
    <location>
        <begin position="118"/>
        <end position="139"/>
    </location>
</feature>
<dbReference type="SUPFAM" id="SSF103473">
    <property type="entry name" value="MFS general substrate transporter"/>
    <property type="match status" value="1"/>
</dbReference>
<dbReference type="FunFam" id="1.20.1250.20:FF:000057">
    <property type="entry name" value="MFS general substrate transporter"/>
    <property type="match status" value="1"/>
</dbReference>
<dbReference type="PANTHER" id="PTHR43791:SF52">
    <property type="entry name" value="TRANSPORTER, PUTATIVE (AFU_ORTHOLOGUE AFUA_1G11820)-RELATED"/>
    <property type="match status" value="1"/>
</dbReference>
<organism evidence="9 10">
    <name type="scientific">Recurvomyces mirabilis</name>
    <dbReference type="NCBI Taxonomy" id="574656"/>
    <lineage>
        <taxon>Eukaryota</taxon>
        <taxon>Fungi</taxon>
        <taxon>Dikarya</taxon>
        <taxon>Ascomycota</taxon>
        <taxon>Pezizomycotina</taxon>
        <taxon>Dothideomycetes</taxon>
        <taxon>Dothideomycetidae</taxon>
        <taxon>Mycosphaerellales</taxon>
        <taxon>Teratosphaeriaceae</taxon>
        <taxon>Recurvomyces</taxon>
    </lineage>
</organism>
<keyword evidence="4 7" id="KW-1133">Transmembrane helix</keyword>
<evidence type="ECO:0000256" key="2">
    <source>
        <dbReference type="ARBA" id="ARBA00022448"/>
    </source>
</evidence>
<dbReference type="GO" id="GO:0016020">
    <property type="term" value="C:membrane"/>
    <property type="evidence" value="ECO:0007669"/>
    <property type="project" value="UniProtKB-SubCell"/>
</dbReference>
<dbReference type="AlphaFoldDB" id="A0AAE0TPC9"/>
<sequence>MAAFPDPLTFEKEPRTDLHTTSSSLQRSSQEDVTTSIDPAMDRRVVRKCDLFVLPPVFVIFMVTFWDRVNIGNAKIQGMPKELHLKGQQFNIATMILFVPFILFEIPENILLKKTKPYIWLTILITGCGISNMAMGFVHSYSALLGVRFLLGIFESGIGAGCVFVISSYYNRYELPSKLAIWYLSGIAGAAFGGLLAYGIVRMDGMAGYSGWRWIFIVEGSITAVVGLTMYFWLPDWPEGTSRRFLKPDEHAVLLARLKADRTSSAQMERWDRKRVLSDWRIWIGTLMYLCVITSTYGTSFYTPTILVEMGFTAIHAQLLTFPPYACAAIFCLTFCMLSDRFKHRYGFLMGGVCIGTLGYSILLAQSSNPHMPVGAKYFALFPLIAAPQIVQPLTVAWMMNNVGGHYKRAFASACQIGFGSGGGIIASNIYFTADAPYFRVGFGVSLALLLLNGVLATILYFSLKRANKAKAEGKQDHLLHGKDADNLGDDHPHFVYTY</sequence>
<evidence type="ECO:0000256" key="1">
    <source>
        <dbReference type="ARBA" id="ARBA00004141"/>
    </source>
</evidence>
<evidence type="ECO:0000313" key="9">
    <source>
        <dbReference type="EMBL" id="KAK3670655.1"/>
    </source>
</evidence>
<accession>A0AAE0TPC9</accession>
<dbReference type="GO" id="GO:0022857">
    <property type="term" value="F:transmembrane transporter activity"/>
    <property type="evidence" value="ECO:0007669"/>
    <property type="project" value="InterPro"/>
</dbReference>
<keyword evidence="10" id="KW-1185">Reference proteome</keyword>
<feature type="transmembrane region" description="Helical" evidence="7">
    <location>
        <begin position="280"/>
        <end position="302"/>
    </location>
</feature>
<feature type="transmembrane region" description="Helical" evidence="7">
    <location>
        <begin position="322"/>
        <end position="339"/>
    </location>
</feature>
<feature type="transmembrane region" description="Helical" evidence="7">
    <location>
        <begin position="346"/>
        <end position="366"/>
    </location>
</feature>
<evidence type="ECO:0000256" key="4">
    <source>
        <dbReference type="ARBA" id="ARBA00022989"/>
    </source>
</evidence>
<dbReference type="FunFam" id="1.20.1250.20:FF:000068">
    <property type="entry name" value="MFS general substrate transporter"/>
    <property type="match status" value="1"/>
</dbReference>
<feature type="transmembrane region" description="Helical" evidence="7">
    <location>
        <begin position="410"/>
        <end position="432"/>
    </location>
</feature>
<keyword evidence="3 7" id="KW-0812">Transmembrane</keyword>
<dbReference type="EMBL" id="JAUTXT010000053">
    <property type="protein sequence ID" value="KAK3670655.1"/>
    <property type="molecule type" value="Genomic_DNA"/>
</dbReference>
<feature type="transmembrane region" description="Helical" evidence="7">
    <location>
        <begin position="212"/>
        <end position="234"/>
    </location>
</feature>
<feature type="transmembrane region" description="Helical" evidence="7">
    <location>
        <begin position="145"/>
        <end position="167"/>
    </location>
</feature>
<feature type="region of interest" description="Disordered" evidence="6">
    <location>
        <begin position="1"/>
        <end position="34"/>
    </location>
</feature>
<dbReference type="InterPro" id="IPR011701">
    <property type="entry name" value="MFS"/>
</dbReference>
<reference evidence="9" key="1">
    <citation type="submission" date="2023-07" db="EMBL/GenBank/DDBJ databases">
        <title>Black Yeasts Isolated from many extreme environments.</title>
        <authorList>
            <person name="Coleine C."/>
            <person name="Stajich J.E."/>
            <person name="Selbmann L."/>
        </authorList>
    </citation>
    <scope>NUCLEOTIDE SEQUENCE</scope>
    <source>
        <strain evidence="9">CCFEE 5485</strain>
    </source>
</reference>
<dbReference type="InterPro" id="IPR036259">
    <property type="entry name" value="MFS_trans_sf"/>
</dbReference>
<evidence type="ECO:0000259" key="8">
    <source>
        <dbReference type="PROSITE" id="PS50850"/>
    </source>
</evidence>